<dbReference type="STRING" id="1582439.NPIRD3C_1856"/>
<reference evidence="1 2" key="2">
    <citation type="journal article" date="2016" name="ISME J.">
        <title>Physiological and genomic characterization of two novel marine thaumarchaeal strains indicates niche differentiation.</title>
        <authorList>
            <person name="Bayer B."/>
            <person name="Vojvoda J."/>
            <person name="Offre P."/>
            <person name="Alves R.J."/>
            <person name="Elisabeth N.H."/>
            <person name="Garcia J.A."/>
            <person name="Volland J.M."/>
            <person name="Srivastava A."/>
            <person name="Schleper C."/>
            <person name="Herndl G.J."/>
        </authorList>
    </citation>
    <scope>NUCLEOTIDE SEQUENCE [LARGE SCALE GENOMIC DNA]</scope>
    <source>
        <strain evidence="1 2">D3C</strain>
    </source>
</reference>
<organism evidence="1 2">
    <name type="scientific">Nitrosopumilus piranensis</name>
    <dbReference type="NCBI Taxonomy" id="1582439"/>
    <lineage>
        <taxon>Archaea</taxon>
        <taxon>Nitrososphaerota</taxon>
        <taxon>Nitrososphaeria</taxon>
        <taxon>Nitrosopumilales</taxon>
        <taxon>Nitrosopumilaceae</taxon>
        <taxon>Nitrosopumilus</taxon>
    </lineage>
</organism>
<dbReference type="HOGENOM" id="CLU_3302568_0_0_2"/>
<dbReference type="PATRIC" id="fig|1582439.9.peg.1912"/>
<dbReference type="Proteomes" id="UP000032027">
    <property type="component" value="Chromosome"/>
</dbReference>
<keyword evidence="2" id="KW-1185">Reference proteome</keyword>
<name>A0A0C5BXP5_9ARCH</name>
<proteinExistence type="predicted"/>
<reference evidence="1 2" key="3">
    <citation type="journal article" date="2019" name="Int. J. Syst. Evol. Microbiol.">
        <title>Nitrosopumilus adriaticus sp. nov. and Nitrosopumilus piranensis sp. nov., two ammonia-oxidizing archaea from the Adriatic Sea and members of the class Nitrososphaeria.</title>
        <authorList>
            <person name="Bayer B."/>
            <person name="Vojvoda J."/>
            <person name="Reinthaler T."/>
            <person name="Reyes C."/>
            <person name="Pinto M."/>
            <person name="Herndl G.J."/>
        </authorList>
    </citation>
    <scope>NUCLEOTIDE SEQUENCE [LARGE SCALE GENOMIC DNA]</scope>
    <source>
        <strain evidence="1 2">D3C</strain>
    </source>
</reference>
<sequence>MGCTQRKPDFVRLLLFNILKNNIFCKQIFCIGTMTNKFY</sequence>
<gene>
    <name evidence="1" type="ORF">NPIRD3C_1856</name>
</gene>
<evidence type="ECO:0000313" key="2">
    <source>
        <dbReference type="Proteomes" id="UP000032027"/>
    </source>
</evidence>
<accession>A0A0C5BXP5</accession>
<reference evidence="2" key="1">
    <citation type="submission" date="2015-02" db="EMBL/GenBank/DDBJ databases">
        <title>Characterization of two novel Thaumarchaeota isolated from the Northern Adriatic Sea.</title>
        <authorList>
            <person name="Bayer B."/>
            <person name="Vojvoda J."/>
            <person name="Offre P."/>
            <person name="Srivastava A."/>
            <person name="Elisabeth N."/>
            <person name="Garcia J.A.L."/>
            <person name="Schleper C."/>
            <person name="Herndl G.J."/>
        </authorList>
    </citation>
    <scope>NUCLEOTIDE SEQUENCE [LARGE SCALE GENOMIC DNA]</scope>
    <source>
        <strain evidence="2">D3C</strain>
    </source>
</reference>
<protein>
    <submittedName>
        <fullName evidence="1">Uncharacterized protein</fullName>
    </submittedName>
</protein>
<evidence type="ECO:0000313" key="1">
    <source>
        <dbReference type="EMBL" id="AJM93066.1"/>
    </source>
</evidence>
<dbReference type="AlphaFoldDB" id="A0A0C5BXP5"/>
<dbReference type="KEGG" id="nid:NPIRD3C_1856"/>
<dbReference type="EMBL" id="CP010868">
    <property type="protein sequence ID" value="AJM93066.1"/>
    <property type="molecule type" value="Genomic_DNA"/>
</dbReference>